<dbReference type="InterPro" id="IPR011152">
    <property type="entry name" value="Pesterase_MJ0912"/>
</dbReference>
<evidence type="ECO:0000313" key="5">
    <source>
        <dbReference type="Proteomes" id="UP000030012"/>
    </source>
</evidence>
<sequence>MKIAIFSDVHGNLEALKAVLSDIKSKNVDRIVCLGDLVGYGPFPNEVIDIVRNENILNIVGNYDTAVVQNNIEYIQDNPLNRDFALPWSVKEVSDVNKKYLNRLPEDIIIVENGKVIKFVHGSTRAVNEYLLENSKEANEVMIELKEDVLVCGHTHLPYVKEYENKILINDGSVGKSKIGTPNITYIILDIEDEVKAEIVEIPYNYEETVKAMEDRDFPQKLIDNIKFGK</sequence>
<dbReference type="InterPro" id="IPR029052">
    <property type="entry name" value="Metallo-depent_PP-like"/>
</dbReference>
<protein>
    <recommendedName>
        <fullName evidence="2">Phosphoesterase</fullName>
        <ecNumber evidence="2">3.1.4.-</ecNumber>
    </recommendedName>
</protein>
<evidence type="ECO:0000256" key="2">
    <source>
        <dbReference type="RuleBase" id="RU362039"/>
    </source>
</evidence>
<evidence type="ECO:0000259" key="3">
    <source>
        <dbReference type="Pfam" id="PF12850"/>
    </source>
</evidence>
<evidence type="ECO:0000256" key="1">
    <source>
        <dbReference type="ARBA" id="ARBA00008950"/>
    </source>
</evidence>
<dbReference type="GO" id="GO:0005737">
    <property type="term" value="C:cytoplasm"/>
    <property type="evidence" value="ECO:0007669"/>
    <property type="project" value="TreeGrafter"/>
</dbReference>
<accession>A0A0A0HYM5</accession>
<dbReference type="GO" id="GO:0016791">
    <property type="term" value="F:phosphatase activity"/>
    <property type="evidence" value="ECO:0007669"/>
    <property type="project" value="TreeGrafter"/>
</dbReference>
<gene>
    <name evidence="4" type="ORF">Z968_11915</name>
</gene>
<dbReference type="RefSeq" id="WP_039256216.1">
    <property type="nucleotide sequence ID" value="NZ_JENJ01000077.1"/>
</dbReference>
<dbReference type="Gene3D" id="3.60.21.10">
    <property type="match status" value="1"/>
</dbReference>
<keyword evidence="2" id="KW-0479">Metal-binding</keyword>
<dbReference type="PIRSF" id="PIRSF000883">
    <property type="entry name" value="Pesterase_MJ0912"/>
    <property type="match status" value="1"/>
</dbReference>
<dbReference type="GO" id="GO:0046872">
    <property type="term" value="F:metal ion binding"/>
    <property type="evidence" value="ECO:0007669"/>
    <property type="project" value="UniProtKB-KW"/>
</dbReference>
<dbReference type="AlphaFoldDB" id="A0A0A0HYM5"/>
<feature type="domain" description="Calcineurin-like phosphoesterase" evidence="3">
    <location>
        <begin position="1"/>
        <end position="193"/>
    </location>
</feature>
<dbReference type="PANTHER" id="PTHR42850">
    <property type="entry name" value="METALLOPHOSPHOESTERASE"/>
    <property type="match status" value="1"/>
</dbReference>
<dbReference type="SUPFAM" id="SSF56300">
    <property type="entry name" value="Metallo-dependent phosphatases"/>
    <property type="match status" value="1"/>
</dbReference>
<proteinExistence type="inferred from homology"/>
<name>A0A0A0HYM5_CLONO</name>
<comment type="similarity">
    <text evidence="1 2">Belongs to the metallophosphoesterase superfamily. YfcE family.</text>
</comment>
<dbReference type="InterPro" id="IPR024654">
    <property type="entry name" value="Calcineurin-like_PHP_lpxH"/>
</dbReference>
<dbReference type="Proteomes" id="UP000030012">
    <property type="component" value="Unassembled WGS sequence"/>
</dbReference>
<organism evidence="4 5">
    <name type="scientific">Clostridium novyi A str. 4552</name>
    <dbReference type="NCBI Taxonomy" id="1444289"/>
    <lineage>
        <taxon>Bacteria</taxon>
        <taxon>Bacillati</taxon>
        <taxon>Bacillota</taxon>
        <taxon>Clostridia</taxon>
        <taxon>Eubacteriales</taxon>
        <taxon>Clostridiaceae</taxon>
        <taxon>Clostridium</taxon>
    </lineage>
</organism>
<evidence type="ECO:0000313" key="4">
    <source>
        <dbReference type="EMBL" id="KGM94289.1"/>
    </source>
</evidence>
<dbReference type="PANTHER" id="PTHR42850:SF2">
    <property type="entry name" value="BLL5683 PROTEIN"/>
    <property type="match status" value="1"/>
</dbReference>
<dbReference type="NCBIfam" id="TIGR00040">
    <property type="entry name" value="yfcE"/>
    <property type="match status" value="1"/>
</dbReference>
<comment type="cofactor">
    <cofactor evidence="2">
        <name>a divalent metal cation</name>
        <dbReference type="ChEBI" id="CHEBI:60240"/>
    </cofactor>
</comment>
<dbReference type="Pfam" id="PF12850">
    <property type="entry name" value="Metallophos_2"/>
    <property type="match status" value="1"/>
</dbReference>
<reference evidence="4 5" key="1">
    <citation type="submission" date="2014-01" db="EMBL/GenBank/DDBJ databases">
        <title>Plasmidome dynamics in the species complex Clostridium novyi sensu lato converts strains of independent lineages into distinctly different pathogens.</title>
        <authorList>
            <person name="Skarin H."/>
            <person name="Segerman B."/>
        </authorList>
    </citation>
    <scope>NUCLEOTIDE SEQUENCE [LARGE SCALE GENOMIC DNA]</scope>
    <source>
        <strain evidence="4 5">4552</strain>
    </source>
</reference>
<dbReference type="EMBL" id="JENJ01000077">
    <property type="protein sequence ID" value="KGM94289.1"/>
    <property type="molecule type" value="Genomic_DNA"/>
</dbReference>
<dbReference type="InterPro" id="IPR000979">
    <property type="entry name" value="Phosphodiesterase_MJ0936/Vps29"/>
</dbReference>
<comment type="caution">
    <text evidence="4">The sequence shown here is derived from an EMBL/GenBank/DDBJ whole genome shotgun (WGS) entry which is preliminary data.</text>
</comment>
<dbReference type="EC" id="3.1.4.-" evidence="2"/>
<dbReference type="InterPro" id="IPR050126">
    <property type="entry name" value="Ap4A_hydrolase"/>
</dbReference>
<dbReference type="OrthoDB" id="9800565at2"/>